<sequence>MYVTTIATAFGDMGQVSAYDLVRALTAIASTPATQLPKITAYLRNFLRAYRDQIFEIWQDTALKAEIDADPVAQDAWSFFECAVSYKQIRDAFDSLAKLGPSSEEDEWESLVRASLRSRDEAASSRSMIPPPTSQIKLSGRLRSAILRKAEEVILRIVLQLDNFPEWAQEANRVQTAVNLRRGFDLALHHITYIMETGLDANPILSGVTSLTGAILSLPKIAPATQTLPLDEML</sequence>
<evidence type="ECO:0000313" key="2">
    <source>
        <dbReference type="Proteomes" id="UP000008743"/>
    </source>
</evidence>
<protein>
    <submittedName>
        <fullName evidence="1">Uncharacterized protein</fullName>
    </submittedName>
</protein>
<organism evidence="1 2">
    <name type="scientific">Capsaspora owczarzaki (strain ATCC 30864)</name>
    <dbReference type="NCBI Taxonomy" id="595528"/>
    <lineage>
        <taxon>Eukaryota</taxon>
        <taxon>Filasterea</taxon>
        <taxon>Capsaspora</taxon>
    </lineage>
</organism>
<dbReference type="PhylomeDB" id="A0A0D2X0T0"/>
<accession>A0A0D2X0T0</accession>
<dbReference type="EMBL" id="KE346360">
    <property type="protein sequence ID" value="KJE89594.1"/>
    <property type="molecule type" value="Genomic_DNA"/>
</dbReference>
<reference evidence="2" key="1">
    <citation type="submission" date="2011-02" db="EMBL/GenBank/DDBJ databases">
        <title>The Genome Sequence of Capsaspora owczarzaki ATCC 30864.</title>
        <authorList>
            <person name="Russ C."/>
            <person name="Cuomo C."/>
            <person name="Burger G."/>
            <person name="Gray M.W."/>
            <person name="Holland P.W.H."/>
            <person name="King N."/>
            <person name="Lang F.B.F."/>
            <person name="Roger A.J."/>
            <person name="Ruiz-Trillo I."/>
            <person name="Young S.K."/>
            <person name="Zeng Q."/>
            <person name="Gargeya S."/>
            <person name="Alvarado L."/>
            <person name="Berlin A."/>
            <person name="Chapman S.B."/>
            <person name="Chen Z."/>
            <person name="Freedman E."/>
            <person name="Gellesch M."/>
            <person name="Goldberg J."/>
            <person name="Griggs A."/>
            <person name="Gujja S."/>
            <person name="Heilman E."/>
            <person name="Heiman D."/>
            <person name="Howarth C."/>
            <person name="Mehta T."/>
            <person name="Neiman D."/>
            <person name="Pearson M."/>
            <person name="Roberts A."/>
            <person name="Saif S."/>
            <person name="Shea T."/>
            <person name="Shenoy N."/>
            <person name="Sisk P."/>
            <person name="Stolte C."/>
            <person name="Sykes S."/>
            <person name="White J."/>
            <person name="Yandava C."/>
            <person name="Haas B."/>
            <person name="Nusbaum C."/>
            <person name="Birren B."/>
        </authorList>
    </citation>
    <scope>NUCLEOTIDE SEQUENCE</scope>
    <source>
        <strain evidence="2">ATCC 30864</strain>
    </source>
</reference>
<dbReference type="Proteomes" id="UP000008743">
    <property type="component" value="Unassembled WGS sequence"/>
</dbReference>
<dbReference type="AlphaFoldDB" id="A0A0D2X0T0"/>
<evidence type="ECO:0000313" key="1">
    <source>
        <dbReference type="EMBL" id="KJE89594.1"/>
    </source>
</evidence>
<gene>
    <name evidence="1" type="ORF">CAOG_009375</name>
</gene>
<proteinExistence type="predicted"/>
<name>A0A0D2X0T0_CAPO3</name>
<dbReference type="InParanoid" id="A0A0D2X0T0"/>
<keyword evidence="2" id="KW-1185">Reference proteome</keyword>